<dbReference type="PANTHER" id="PTHR10903:SF135">
    <property type="entry name" value="TRANSLOCASE OF CHLOROPLAST 120, CHLOROPLASTIC-RELATED"/>
    <property type="match status" value="1"/>
</dbReference>
<keyword evidence="4" id="KW-0150">Chloroplast</keyword>
<keyword evidence="15" id="KW-0472">Membrane</keyword>
<accession>A0A9W4STE8</accession>
<dbReference type="Gene3D" id="3.40.50.300">
    <property type="entry name" value="P-loop containing nucleotide triphosphate hydrolases"/>
    <property type="match status" value="1"/>
</dbReference>
<dbReference type="GO" id="GO:0016787">
    <property type="term" value="F:hydrolase activity"/>
    <property type="evidence" value="ECO:0007669"/>
    <property type="project" value="UniProtKB-KW"/>
</dbReference>
<dbReference type="GO" id="GO:0016020">
    <property type="term" value="C:membrane"/>
    <property type="evidence" value="ECO:0007669"/>
    <property type="project" value="UniProtKB-SubCell"/>
</dbReference>
<dbReference type="InterPro" id="IPR045058">
    <property type="entry name" value="GIMA/IAN/Toc"/>
</dbReference>
<dbReference type="PANTHER" id="PTHR10903">
    <property type="entry name" value="GTPASE, IMAP FAMILY MEMBER-RELATED"/>
    <property type="match status" value="1"/>
</dbReference>
<evidence type="ECO:0000256" key="11">
    <source>
        <dbReference type="ARBA" id="ARBA00022842"/>
    </source>
</evidence>
<evidence type="ECO:0000256" key="1">
    <source>
        <dbReference type="ARBA" id="ARBA00001946"/>
    </source>
</evidence>
<evidence type="ECO:0000256" key="17">
    <source>
        <dbReference type="SAM" id="Coils"/>
    </source>
</evidence>
<keyword evidence="20" id="KW-1185">Reference proteome</keyword>
<dbReference type="InterPro" id="IPR006703">
    <property type="entry name" value="G_AIG1"/>
</dbReference>
<comment type="caution">
    <text evidence="19">The sequence shown here is derived from an EMBL/GenBank/DDBJ whole genome shotgun (WGS) entry which is preliminary data.</text>
</comment>
<sequence length="423" mass="49031">MREIEKIQKEIGKTDNDSKKLKLQAKMKEDKRKFAEEINVMLGIKIGLNPEVNAQNFSSEAVIETEINERTNNEEEELIGEQILLENESKIKNFLLIGGTGNGKSTLANVITGTNNFKESKKSVSKTRNIQSEMFEENENKYLIIDTPGLGDTQLALIRVLDIIAEAVYLVKDGISQVLFVIGNRFGQNEMDTYNLLRTIIFDEHVTNYTTIIRPCFENFNKEEECKEDVDLMIRKKGELAEIIESCQRNVIHVNNPPLNIASVDNENENEKKERMDDIKSNKRARNKSRVKILDNLSKCFQKVPYKPPKLKKLSTEIVDYMENKKELEKKLVDLKSNIIRKKKLINNITESQEFKNKSDANKINIIDDFEEKIKQLESKKEILNKEIIVKKEIIRKKVLEHILNDIDKLEETFAEKIKKKEN</sequence>
<evidence type="ECO:0000313" key="19">
    <source>
        <dbReference type="EMBL" id="CAI2180953.1"/>
    </source>
</evidence>
<evidence type="ECO:0000256" key="7">
    <source>
        <dbReference type="ARBA" id="ARBA00022723"/>
    </source>
</evidence>
<keyword evidence="11" id="KW-0460">Magnesium</keyword>
<name>A0A9W4STE8_9GLOM</name>
<keyword evidence="3" id="KW-0813">Transport</keyword>
<organism evidence="19 20">
    <name type="scientific">Funneliformis geosporum</name>
    <dbReference type="NCBI Taxonomy" id="1117311"/>
    <lineage>
        <taxon>Eukaryota</taxon>
        <taxon>Fungi</taxon>
        <taxon>Fungi incertae sedis</taxon>
        <taxon>Mucoromycota</taxon>
        <taxon>Glomeromycotina</taxon>
        <taxon>Glomeromycetes</taxon>
        <taxon>Glomerales</taxon>
        <taxon>Glomeraceae</taxon>
        <taxon>Funneliformis</taxon>
    </lineage>
</organism>
<dbReference type="AlphaFoldDB" id="A0A9W4STE8"/>
<reference evidence="19" key="1">
    <citation type="submission" date="2022-08" db="EMBL/GenBank/DDBJ databases">
        <authorList>
            <person name="Kallberg Y."/>
            <person name="Tangrot J."/>
            <person name="Rosling A."/>
        </authorList>
    </citation>
    <scope>NUCLEOTIDE SEQUENCE</scope>
    <source>
        <strain evidence="19">Wild A</strain>
    </source>
</reference>
<feature type="domain" description="AIG1-type G" evidence="18">
    <location>
        <begin position="93"/>
        <end position="257"/>
    </location>
</feature>
<keyword evidence="7" id="KW-0479">Metal-binding</keyword>
<evidence type="ECO:0000256" key="2">
    <source>
        <dbReference type="ARBA" id="ARBA00004167"/>
    </source>
</evidence>
<keyword evidence="12" id="KW-0653">Protein transport</keyword>
<evidence type="ECO:0000256" key="12">
    <source>
        <dbReference type="ARBA" id="ARBA00022927"/>
    </source>
</evidence>
<evidence type="ECO:0000313" key="20">
    <source>
        <dbReference type="Proteomes" id="UP001153678"/>
    </source>
</evidence>
<evidence type="ECO:0000256" key="9">
    <source>
        <dbReference type="ARBA" id="ARBA00022801"/>
    </source>
</evidence>
<evidence type="ECO:0000256" key="14">
    <source>
        <dbReference type="ARBA" id="ARBA00023134"/>
    </source>
</evidence>
<evidence type="ECO:0000256" key="15">
    <source>
        <dbReference type="ARBA" id="ARBA00023136"/>
    </source>
</evidence>
<dbReference type="InterPro" id="IPR027417">
    <property type="entry name" value="P-loop_NTPase"/>
</dbReference>
<dbReference type="SUPFAM" id="SSF52540">
    <property type="entry name" value="P-loop containing nucleoside triphosphate hydrolases"/>
    <property type="match status" value="1"/>
</dbReference>
<evidence type="ECO:0000256" key="5">
    <source>
        <dbReference type="ARBA" id="ARBA00022640"/>
    </source>
</evidence>
<evidence type="ECO:0000256" key="10">
    <source>
        <dbReference type="ARBA" id="ARBA00022805"/>
    </source>
</evidence>
<dbReference type="GO" id="GO:0046872">
    <property type="term" value="F:metal ion binding"/>
    <property type="evidence" value="ECO:0007669"/>
    <property type="project" value="UniProtKB-KW"/>
</dbReference>
<keyword evidence="10" id="KW-1002">Plastid outer membrane</keyword>
<dbReference type="GO" id="GO:0015031">
    <property type="term" value="P:protein transport"/>
    <property type="evidence" value="ECO:0007669"/>
    <property type="project" value="UniProtKB-KW"/>
</dbReference>
<protein>
    <submittedName>
        <fullName evidence="19">14917_t:CDS:1</fullName>
    </submittedName>
</protein>
<keyword evidence="14" id="KW-0342">GTP-binding</keyword>
<dbReference type="Pfam" id="PF04548">
    <property type="entry name" value="AIG1"/>
    <property type="match status" value="1"/>
</dbReference>
<keyword evidence="6" id="KW-0812">Transmembrane</keyword>
<evidence type="ECO:0000256" key="3">
    <source>
        <dbReference type="ARBA" id="ARBA00022448"/>
    </source>
</evidence>
<keyword evidence="5" id="KW-0934">Plastid</keyword>
<evidence type="ECO:0000256" key="8">
    <source>
        <dbReference type="ARBA" id="ARBA00022741"/>
    </source>
</evidence>
<dbReference type="EMBL" id="CAMKVN010002409">
    <property type="protein sequence ID" value="CAI2180953.1"/>
    <property type="molecule type" value="Genomic_DNA"/>
</dbReference>
<feature type="coiled-coil region" evidence="17">
    <location>
        <begin position="311"/>
        <end position="420"/>
    </location>
</feature>
<comment type="subcellular location">
    <subcellularLocation>
        <location evidence="2">Membrane</location>
        <topology evidence="2">Single-pass membrane protein</topology>
    </subcellularLocation>
    <subcellularLocation>
        <location evidence="16">Plastid</location>
        <location evidence="16">Chloroplast outer membrane</location>
    </subcellularLocation>
</comment>
<keyword evidence="17" id="KW-0175">Coiled coil</keyword>
<keyword evidence="9" id="KW-0378">Hydrolase</keyword>
<dbReference type="OrthoDB" id="8954335at2759"/>
<proteinExistence type="predicted"/>
<gene>
    <name evidence="19" type="ORF">FWILDA_LOCUS9840</name>
</gene>
<evidence type="ECO:0000256" key="13">
    <source>
        <dbReference type="ARBA" id="ARBA00022989"/>
    </source>
</evidence>
<comment type="cofactor">
    <cofactor evidence="1">
        <name>Mg(2+)</name>
        <dbReference type="ChEBI" id="CHEBI:18420"/>
    </cofactor>
</comment>
<evidence type="ECO:0000256" key="6">
    <source>
        <dbReference type="ARBA" id="ARBA00022692"/>
    </source>
</evidence>
<evidence type="ECO:0000259" key="18">
    <source>
        <dbReference type="Pfam" id="PF04548"/>
    </source>
</evidence>
<dbReference type="Proteomes" id="UP001153678">
    <property type="component" value="Unassembled WGS sequence"/>
</dbReference>
<keyword evidence="13" id="KW-1133">Transmembrane helix</keyword>
<evidence type="ECO:0000256" key="4">
    <source>
        <dbReference type="ARBA" id="ARBA00022528"/>
    </source>
</evidence>
<keyword evidence="8" id="KW-0547">Nucleotide-binding</keyword>
<dbReference type="GO" id="GO:0005525">
    <property type="term" value="F:GTP binding"/>
    <property type="evidence" value="ECO:0007669"/>
    <property type="project" value="UniProtKB-KW"/>
</dbReference>
<evidence type="ECO:0000256" key="16">
    <source>
        <dbReference type="ARBA" id="ARBA00024013"/>
    </source>
</evidence>